<proteinExistence type="predicted"/>
<reference evidence="2" key="1">
    <citation type="submission" date="2018-05" db="EMBL/GenBank/DDBJ databases">
        <authorList>
            <person name="Baldwin J.R."/>
            <person name="Bharucha N."/>
            <person name="Burkhalter J.L."/>
            <person name="Bythrow A.C."/>
            <person name="Chamala R.K."/>
            <person name="Dar M."/>
            <person name="Illendula A."/>
            <person name="Kovacs C.N."/>
            <person name="Kwiecinski J.R."/>
            <person name="Pobok V.A."/>
            <person name="Ring A."/>
            <person name="Robertson J.P."/>
            <person name="Serrano K."/>
            <person name="Soni U.K."/>
            <person name="Thomas A."/>
            <person name="Wooley A."/>
            <person name="Donovan S."/>
            <person name="Schirling A.M."/>
            <person name="Varkey A.L."/>
            <person name="Beshay M."/>
            <person name="Fultang N."/>
            <person name="Pape-Zambito D.A."/>
            <person name="Garlena R.A."/>
            <person name="Russell D.A."/>
            <person name="Pope W.H."/>
            <person name="Jacobs-Sera D."/>
            <person name="Hatfull G.F."/>
        </authorList>
    </citation>
    <scope>NUCLEOTIDE SEQUENCE [LARGE SCALE GENOMIC DNA]</scope>
</reference>
<evidence type="ECO:0008006" key="3">
    <source>
        <dbReference type="Google" id="ProtNLM"/>
    </source>
</evidence>
<organism evidence="1 2">
    <name type="scientific">Mycobacterium phage Visconti</name>
    <dbReference type="NCBI Taxonomy" id="2250387"/>
    <lineage>
        <taxon>Viruses</taxon>
        <taxon>Duplodnaviria</taxon>
        <taxon>Heunggongvirae</taxon>
        <taxon>Uroviricota</taxon>
        <taxon>Caudoviricetes</taxon>
        <taxon>Dclasvirinae</taxon>
        <taxon>Plotvirus</taxon>
        <taxon>Plotvirus plot</taxon>
    </lineage>
</organism>
<evidence type="ECO:0000313" key="1">
    <source>
        <dbReference type="EMBL" id="AXC38593.1"/>
    </source>
</evidence>
<evidence type="ECO:0000313" key="2">
    <source>
        <dbReference type="Proteomes" id="UP000253048"/>
    </source>
</evidence>
<gene>
    <name evidence="1" type="primary">13</name>
    <name evidence="1" type="ORF">SEA_VISCONTI_13</name>
</gene>
<sequence length="301" mass="34002">MTSPLEEPSVSPQRPRKNWLLRYLGVQEKYDAIIATALLDAAEDAEQGIRQRIGDDRLGSSTRRYQLQLARSAARDSLKLLFRNVHSAITAGQSEAAVAAVEAGFHDDRRILNRLFPNRARRAKYEDSMRQSASRGVQAMMTRVLQSNRPLSQRVYHTQALANGTVDRVINSALVKGDGAADIAKAVRQSIRPDVPGGVSYAAMRLGRTEINNAFHAQAINDINTKPWVDHVEWHLSKTHKEQGCRCEVYARIKRFPKEAIPDKPHPQCLCYITASLTPWEEFENNFLMGMYDSYIDNNLR</sequence>
<accession>A0A2Z5HF65</accession>
<dbReference type="EMBL" id="MH399788">
    <property type="protein sequence ID" value="AXC38593.1"/>
    <property type="molecule type" value="Genomic_DNA"/>
</dbReference>
<name>A0A2Z5HF65_9CAUD</name>
<dbReference type="Proteomes" id="UP000253048">
    <property type="component" value="Segment"/>
</dbReference>
<protein>
    <recommendedName>
        <fullName evidence="3">MuF-like minor capsid protein</fullName>
    </recommendedName>
</protein>